<proteinExistence type="predicted"/>
<protein>
    <recommendedName>
        <fullName evidence="3">Replication-relaxation</fullName>
    </recommendedName>
</protein>
<dbReference type="AlphaFoldDB" id="A0A8J3PRN1"/>
<evidence type="ECO:0008006" key="3">
    <source>
        <dbReference type="Google" id="ProtNLM"/>
    </source>
</evidence>
<evidence type="ECO:0000313" key="1">
    <source>
        <dbReference type="EMBL" id="GIG79966.1"/>
    </source>
</evidence>
<dbReference type="InterPro" id="IPR025855">
    <property type="entry name" value="Replic_Relax"/>
</dbReference>
<dbReference type="EMBL" id="BONV01000011">
    <property type="protein sequence ID" value="GIG79966.1"/>
    <property type="molecule type" value="Genomic_DNA"/>
</dbReference>
<sequence length="285" mass="31276">MNEHYTPGVLASLATRLTDRDRGLLRLVWTHKVLTCHQIAQIGFNGPITARHRLVRLHRLGVLDRFRPKPPTGSAPWHYVLGESGAAVLAAEGGVDLAAFGYRRDRALSIAFSQRLAHTVGANDVFARLYGTARQTAGCRLDTWWTEARCAAQWGKHVRPDAYGRWTENGLTLDFFLEYDTGTETFDRVLAKLSGYAALTAATGIATPVLFLTTSARRELSLHNRLQLRAAQLSVPSATAVAGLEGPESAIWLPHNRQDVRRRLVELANHWPQPGSATGAEGGGQ</sequence>
<accession>A0A8J3PRN1</accession>
<evidence type="ECO:0000313" key="2">
    <source>
        <dbReference type="Proteomes" id="UP000630097"/>
    </source>
</evidence>
<comment type="caution">
    <text evidence="1">The sequence shown here is derived from an EMBL/GenBank/DDBJ whole genome shotgun (WGS) entry which is preliminary data.</text>
</comment>
<gene>
    <name evidence="1" type="ORF">Pka01_30930</name>
</gene>
<reference evidence="1 2" key="1">
    <citation type="submission" date="2021-01" db="EMBL/GenBank/DDBJ databases">
        <title>Whole genome shotgun sequence of Planotetraspora kaengkrachanensis NBRC 104272.</title>
        <authorList>
            <person name="Komaki H."/>
            <person name="Tamura T."/>
        </authorList>
    </citation>
    <scope>NUCLEOTIDE SEQUENCE [LARGE SCALE GENOMIC DNA]</scope>
    <source>
        <strain evidence="1 2">NBRC 104272</strain>
    </source>
</reference>
<keyword evidence="2" id="KW-1185">Reference proteome</keyword>
<organism evidence="1 2">
    <name type="scientific">Planotetraspora kaengkrachanensis</name>
    <dbReference type="NCBI Taxonomy" id="575193"/>
    <lineage>
        <taxon>Bacteria</taxon>
        <taxon>Bacillati</taxon>
        <taxon>Actinomycetota</taxon>
        <taxon>Actinomycetes</taxon>
        <taxon>Streptosporangiales</taxon>
        <taxon>Streptosporangiaceae</taxon>
        <taxon>Planotetraspora</taxon>
    </lineage>
</organism>
<dbReference type="Pfam" id="PF13814">
    <property type="entry name" value="Replic_Relax"/>
    <property type="match status" value="1"/>
</dbReference>
<dbReference type="RefSeq" id="WP_203883402.1">
    <property type="nucleotide sequence ID" value="NZ_BAABHH010000005.1"/>
</dbReference>
<name>A0A8J3PRN1_9ACTN</name>
<dbReference type="Proteomes" id="UP000630097">
    <property type="component" value="Unassembled WGS sequence"/>
</dbReference>